<sequence length="106" mass="12225">MTREQKHQYWLNHIEAWQASDLSQTEYARRHNLSAKTFNYHKRRHCKTTVETRPVQSVVPVVVETSEVSDVPNTSGITLSMPQGIKVELESGFDTDCLKRLLEVLV</sequence>
<dbReference type="Proteomes" id="UP001163255">
    <property type="component" value="Chromosome"/>
</dbReference>
<dbReference type="EMBL" id="CP103300">
    <property type="protein sequence ID" value="UYM16329.1"/>
    <property type="molecule type" value="Genomic_DNA"/>
</dbReference>
<name>A0ABY6GVB2_9GAMM</name>
<evidence type="ECO:0000313" key="2">
    <source>
        <dbReference type="Proteomes" id="UP001163255"/>
    </source>
</evidence>
<keyword evidence="2" id="KW-1185">Reference proteome</keyword>
<gene>
    <name evidence="1" type="ORF">NX720_26640</name>
</gene>
<evidence type="ECO:0000313" key="1">
    <source>
        <dbReference type="EMBL" id="UYM16329.1"/>
    </source>
</evidence>
<organism evidence="1 2">
    <name type="scientific">Endozoicomonas euniceicola</name>
    <dbReference type="NCBI Taxonomy" id="1234143"/>
    <lineage>
        <taxon>Bacteria</taxon>
        <taxon>Pseudomonadati</taxon>
        <taxon>Pseudomonadota</taxon>
        <taxon>Gammaproteobacteria</taxon>
        <taxon>Oceanospirillales</taxon>
        <taxon>Endozoicomonadaceae</taxon>
        <taxon>Endozoicomonas</taxon>
    </lineage>
</organism>
<accession>A0ABY6GVB2</accession>
<dbReference type="NCBIfam" id="NF047593">
    <property type="entry name" value="IS66_ISAeme5_TnpA"/>
    <property type="match status" value="1"/>
</dbReference>
<reference evidence="1" key="1">
    <citation type="submission" date="2022-10" db="EMBL/GenBank/DDBJ databases">
        <title>Completed Genome Sequence of two octocoral isolated bacterium, Endozoicomonas euniceicola EF212T and Endozoicomonas gorgoniicola PS125T.</title>
        <authorList>
            <person name="Chiou Y.-J."/>
            <person name="Chen Y.-H."/>
        </authorList>
    </citation>
    <scope>NUCLEOTIDE SEQUENCE</scope>
    <source>
        <strain evidence="1">EF212</strain>
    </source>
</reference>
<evidence type="ECO:0008006" key="3">
    <source>
        <dbReference type="Google" id="ProtNLM"/>
    </source>
</evidence>
<dbReference type="RefSeq" id="WP_262598628.1">
    <property type="nucleotide sequence ID" value="NZ_CP103300.1"/>
</dbReference>
<protein>
    <recommendedName>
        <fullName evidence="3">Transposase</fullName>
    </recommendedName>
</protein>
<proteinExistence type="predicted"/>